<evidence type="ECO:0000256" key="7">
    <source>
        <dbReference type="SAM" id="Phobius"/>
    </source>
</evidence>
<evidence type="ECO:0000256" key="5">
    <source>
        <dbReference type="ARBA" id="ARBA00023136"/>
    </source>
</evidence>
<feature type="compositionally biased region" description="Pro residues" evidence="6">
    <location>
        <begin position="311"/>
        <end position="344"/>
    </location>
</feature>
<dbReference type="RefSeq" id="WP_203939452.1">
    <property type="nucleotide sequence ID" value="NZ_BAAAGJ010000002.1"/>
</dbReference>
<evidence type="ECO:0000256" key="1">
    <source>
        <dbReference type="ARBA" id="ARBA00004162"/>
    </source>
</evidence>
<organism evidence="9 10">
    <name type="scientific">Spirilliplanes yamanashiensis</name>
    <dbReference type="NCBI Taxonomy" id="42233"/>
    <lineage>
        <taxon>Bacteria</taxon>
        <taxon>Bacillati</taxon>
        <taxon>Actinomycetota</taxon>
        <taxon>Actinomycetes</taxon>
        <taxon>Micromonosporales</taxon>
        <taxon>Micromonosporaceae</taxon>
        <taxon>Spirilliplanes</taxon>
    </lineage>
</organism>
<evidence type="ECO:0000256" key="3">
    <source>
        <dbReference type="ARBA" id="ARBA00022692"/>
    </source>
</evidence>
<gene>
    <name evidence="9" type="ORF">Sya03_35770</name>
</gene>
<evidence type="ECO:0000256" key="2">
    <source>
        <dbReference type="ARBA" id="ARBA00022475"/>
    </source>
</evidence>
<evidence type="ECO:0000259" key="8">
    <source>
        <dbReference type="Pfam" id="PF04024"/>
    </source>
</evidence>
<comment type="caution">
    <text evidence="9">The sequence shown here is derived from an EMBL/GenBank/DDBJ whole genome shotgun (WGS) entry which is preliminary data.</text>
</comment>
<dbReference type="GO" id="GO:0005886">
    <property type="term" value="C:plasma membrane"/>
    <property type="evidence" value="ECO:0007669"/>
    <property type="project" value="UniProtKB-SubCell"/>
</dbReference>
<dbReference type="InterPro" id="IPR007168">
    <property type="entry name" value="Phageshock_PspC_N"/>
</dbReference>
<feature type="transmembrane region" description="Helical" evidence="7">
    <location>
        <begin position="446"/>
        <end position="463"/>
    </location>
</feature>
<comment type="subcellular location">
    <subcellularLocation>
        <location evidence="1">Cell membrane</location>
        <topology evidence="1">Single-pass membrane protein</topology>
    </subcellularLocation>
</comment>
<evidence type="ECO:0000313" key="9">
    <source>
        <dbReference type="EMBL" id="GIJ04225.1"/>
    </source>
</evidence>
<dbReference type="PANTHER" id="PTHR33885">
    <property type="entry name" value="PHAGE SHOCK PROTEIN C"/>
    <property type="match status" value="1"/>
</dbReference>
<feature type="compositionally biased region" description="Pro residues" evidence="6">
    <location>
        <begin position="27"/>
        <end position="70"/>
    </location>
</feature>
<feature type="transmembrane region" description="Helical" evidence="7">
    <location>
        <begin position="138"/>
        <end position="165"/>
    </location>
</feature>
<evidence type="ECO:0000256" key="4">
    <source>
        <dbReference type="ARBA" id="ARBA00022989"/>
    </source>
</evidence>
<feature type="compositionally biased region" description="Pro residues" evidence="6">
    <location>
        <begin position="366"/>
        <end position="382"/>
    </location>
</feature>
<dbReference type="InterPro" id="IPR052027">
    <property type="entry name" value="PspC"/>
</dbReference>
<feature type="transmembrane region" description="Helical" evidence="7">
    <location>
        <begin position="390"/>
        <end position="409"/>
    </location>
</feature>
<feature type="domain" description="Phage shock protein PspC N-terminal" evidence="8">
    <location>
        <begin position="112"/>
        <end position="168"/>
    </location>
</feature>
<feature type="compositionally biased region" description="Low complexity" evidence="6">
    <location>
        <begin position="257"/>
        <end position="272"/>
    </location>
</feature>
<reference evidence="9" key="1">
    <citation type="submission" date="2021-01" db="EMBL/GenBank/DDBJ databases">
        <title>Whole genome shotgun sequence of Spirilliplanes yamanashiensis NBRC 15828.</title>
        <authorList>
            <person name="Komaki H."/>
            <person name="Tamura T."/>
        </authorList>
    </citation>
    <scope>NUCLEOTIDE SEQUENCE</scope>
    <source>
        <strain evidence="9">NBRC 15828</strain>
    </source>
</reference>
<dbReference type="EMBL" id="BOOY01000026">
    <property type="protein sequence ID" value="GIJ04225.1"/>
    <property type="molecule type" value="Genomic_DNA"/>
</dbReference>
<protein>
    <recommendedName>
        <fullName evidence="8">Phage shock protein PspC N-terminal domain-containing protein</fullName>
    </recommendedName>
</protein>
<feature type="compositionally biased region" description="Gly residues" evidence="6">
    <location>
        <begin position="83"/>
        <end position="99"/>
    </location>
</feature>
<keyword evidence="3 7" id="KW-0812">Transmembrane</keyword>
<name>A0A8J3YAI6_9ACTN</name>
<feature type="transmembrane region" description="Helical" evidence="7">
    <location>
        <begin position="415"/>
        <end position="439"/>
    </location>
</feature>
<feature type="compositionally biased region" description="Pro residues" evidence="6">
    <location>
        <begin position="246"/>
        <end position="256"/>
    </location>
</feature>
<keyword evidence="10" id="KW-1185">Reference proteome</keyword>
<dbReference type="Proteomes" id="UP000652013">
    <property type="component" value="Unassembled WGS sequence"/>
</dbReference>
<keyword evidence="4 7" id="KW-1133">Transmembrane helix</keyword>
<dbReference type="PANTHER" id="PTHR33885:SF3">
    <property type="entry name" value="PHAGE SHOCK PROTEIN C"/>
    <property type="match status" value="1"/>
</dbReference>
<keyword evidence="2" id="KW-1003">Cell membrane</keyword>
<accession>A0A8J3YAI6</accession>
<sequence length="588" mass="58600">MTDNPAESRGPAAAPPPADDPADSSGFPPPPPPPPQPGPPPPPPPPGPAGPLGPPPGPPPGPAGPPPPGAGPTFDSGYAHKGGPTGGPTGGPFGPGGPFAGWGGATGFAREQLIRPNQGRYVAGVCAAIGRATNTDPVLWRVILAVLGFFGGTGVLLYLVGWLFIPAEGDSASPAESLLGKGRSRMQPVVVVLLGVLTAMTFAFIVRDGFRAALLAGAILVGAAFLLRRNANAQAGVPAGTAAGFGPPPPAAPPVADPAAPAAPGAFPAGDPGAPPPPPPAFTAATAAAAAGHRPGVTEPVDPYRDAAEPPTAPLPPVPPVPPVPPMPPAPPTGPLPPGPPPPGATGYRPPFAPHGPYAGAQGGYPPGPAAPPPPLRPTRPPKPPKERSVLGRLTFFVAVMAIGALVAVDVSGAAAVPVAGYLAAVLFVVGAGLLVGAWFGRARGLIALGIVLSVLMIPATLAESWRGLRGGTITWTPQDQASVADRYSYPFGTATLDLRSVPFATGQQLEIAAEMHLGKLIVRVPPNVDVTASVDMDAGDAQVFGQRWKFGDTRSVSEIIDNGGDGPGGGALRLNLSLNAGNVEVTR</sequence>
<feature type="compositionally biased region" description="Low complexity" evidence="6">
    <location>
        <begin position="282"/>
        <end position="292"/>
    </location>
</feature>
<evidence type="ECO:0000313" key="10">
    <source>
        <dbReference type="Proteomes" id="UP000652013"/>
    </source>
</evidence>
<proteinExistence type="predicted"/>
<dbReference type="AlphaFoldDB" id="A0A8J3YAI6"/>
<feature type="region of interest" description="Disordered" evidence="6">
    <location>
        <begin position="244"/>
        <end position="388"/>
    </location>
</feature>
<feature type="region of interest" description="Disordered" evidence="6">
    <location>
        <begin position="1"/>
        <end position="99"/>
    </location>
</feature>
<dbReference type="Pfam" id="PF04024">
    <property type="entry name" value="PspC"/>
    <property type="match status" value="1"/>
</dbReference>
<keyword evidence="5 7" id="KW-0472">Membrane</keyword>
<feature type="transmembrane region" description="Helical" evidence="7">
    <location>
        <begin position="186"/>
        <end position="204"/>
    </location>
</feature>
<evidence type="ECO:0000256" key="6">
    <source>
        <dbReference type="SAM" id="MobiDB-lite"/>
    </source>
</evidence>